<dbReference type="OrthoDB" id="9804951at2"/>
<dbReference type="NCBIfam" id="TIGR00254">
    <property type="entry name" value="GGDEF"/>
    <property type="match status" value="1"/>
</dbReference>
<reference evidence="15" key="1">
    <citation type="submission" date="2016-10" db="EMBL/GenBank/DDBJ databases">
        <authorList>
            <person name="Varghese N."/>
            <person name="Submissions S."/>
        </authorList>
    </citation>
    <scope>NUCLEOTIDE SEQUENCE [LARGE SCALE GENOMIC DNA]</scope>
    <source>
        <strain evidence="15">JCM 18195</strain>
    </source>
</reference>
<evidence type="ECO:0000259" key="13">
    <source>
        <dbReference type="PROSITE" id="PS50887"/>
    </source>
</evidence>
<dbReference type="Pfam" id="PF00990">
    <property type="entry name" value="GGDEF"/>
    <property type="match status" value="1"/>
</dbReference>
<dbReference type="InterPro" id="IPR052155">
    <property type="entry name" value="Biofilm_reg_signaling"/>
</dbReference>
<comment type="cofactor">
    <cofactor evidence="1">
        <name>Mg(2+)</name>
        <dbReference type="ChEBI" id="CHEBI:18420"/>
    </cofactor>
</comment>
<dbReference type="InterPro" id="IPR004010">
    <property type="entry name" value="Double_Cache_2"/>
</dbReference>
<evidence type="ECO:0000313" key="15">
    <source>
        <dbReference type="Proteomes" id="UP000243084"/>
    </source>
</evidence>
<dbReference type="SMART" id="SM01049">
    <property type="entry name" value="Cache_2"/>
    <property type="match status" value="2"/>
</dbReference>
<dbReference type="InterPro" id="IPR001633">
    <property type="entry name" value="EAL_dom"/>
</dbReference>
<dbReference type="FunFam" id="3.30.70.270:FF:000001">
    <property type="entry name" value="Diguanylate cyclase domain protein"/>
    <property type="match status" value="1"/>
</dbReference>
<dbReference type="Pfam" id="PF08269">
    <property type="entry name" value="dCache_2"/>
    <property type="match status" value="1"/>
</dbReference>
<dbReference type="Gene3D" id="3.30.70.270">
    <property type="match status" value="1"/>
</dbReference>
<dbReference type="Gene3D" id="3.20.20.450">
    <property type="entry name" value="EAL domain"/>
    <property type="match status" value="1"/>
</dbReference>
<keyword evidence="15" id="KW-1185">Reference proteome</keyword>
<feature type="domain" description="EAL" evidence="12">
    <location>
        <begin position="568"/>
        <end position="822"/>
    </location>
</feature>
<keyword evidence="9 11" id="KW-0472">Membrane</keyword>
<keyword evidence="7 11" id="KW-0812">Transmembrane</keyword>
<dbReference type="GO" id="GO:0071732">
    <property type="term" value="P:cellular response to nitric oxide"/>
    <property type="evidence" value="ECO:0007669"/>
    <property type="project" value="UniProtKB-ARBA"/>
</dbReference>
<dbReference type="RefSeq" id="WP_092430320.1">
    <property type="nucleotide sequence ID" value="NZ_FOXM01000005.1"/>
</dbReference>
<dbReference type="SUPFAM" id="SSF141868">
    <property type="entry name" value="EAL domain-like"/>
    <property type="match status" value="1"/>
</dbReference>
<feature type="transmembrane region" description="Helical" evidence="11">
    <location>
        <begin position="12"/>
        <end position="33"/>
    </location>
</feature>
<evidence type="ECO:0000256" key="11">
    <source>
        <dbReference type="SAM" id="Phobius"/>
    </source>
</evidence>
<keyword evidence="8 11" id="KW-1133">Transmembrane helix</keyword>
<dbReference type="SMART" id="SM00267">
    <property type="entry name" value="GGDEF"/>
    <property type="match status" value="1"/>
</dbReference>
<dbReference type="InterPro" id="IPR000160">
    <property type="entry name" value="GGDEF_dom"/>
</dbReference>
<evidence type="ECO:0000313" key="14">
    <source>
        <dbReference type="EMBL" id="SFP77229.1"/>
    </source>
</evidence>
<evidence type="ECO:0000256" key="6">
    <source>
        <dbReference type="ARBA" id="ARBA00022636"/>
    </source>
</evidence>
<evidence type="ECO:0000256" key="9">
    <source>
        <dbReference type="ARBA" id="ARBA00023136"/>
    </source>
</evidence>
<feature type="domain" description="GGDEF" evidence="13">
    <location>
        <begin position="426"/>
        <end position="559"/>
    </location>
</feature>
<keyword evidence="5" id="KW-1003">Cell membrane</keyword>
<evidence type="ECO:0000256" key="2">
    <source>
        <dbReference type="ARBA" id="ARBA00004533"/>
    </source>
</evidence>
<dbReference type="GO" id="GO:0005886">
    <property type="term" value="C:plasma membrane"/>
    <property type="evidence" value="ECO:0007669"/>
    <property type="project" value="UniProtKB-SubCell"/>
</dbReference>
<dbReference type="Pfam" id="PF00563">
    <property type="entry name" value="EAL"/>
    <property type="match status" value="1"/>
</dbReference>
<dbReference type="GO" id="GO:0071111">
    <property type="term" value="F:cyclic-guanylate-specific phosphodiesterase activity"/>
    <property type="evidence" value="ECO:0007669"/>
    <property type="project" value="UniProtKB-EC"/>
</dbReference>
<dbReference type="CDD" id="cd01949">
    <property type="entry name" value="GGDEF"/>
    <property type="match status" value="1"/>
</dbReference>
<dbReference type="InterPro" id="IPR029787">
    <property type="entry name" value="Nucleotide_cyclase"/>
</dbReference>
<dbReference type="EC" id="3.1.4.52" evidence="4"/>
<evidence type="ECO:0000259" key="12">
    <source>
        <dbReference type="PROSITE" id="PS50883"/>
    </source>
</evidence>
<gene>
    <name evidence="14" type="ORF">SAMN05216229_105240</name>
</gene>
<comment type="subcellular location">
    <subcellularLocation>
        <location evidence="2">Cell inner membrane</location>
    </subcellularLocation>
    <subcellularLocation>
        <location evidence="3">Cell membrane</location>
        <topology evidence="3">Multi-pass membrane protein</topology>
    </subcellularLocation>
</comment>
<dbReference type="PANTHER" id="PTHR44757">
    <property type="entry name" value="DIGUANYLATE CYCLASE DGCP"/>
    <property type="match status" value="1"/>
</dbReference>
<feature type="transmembrane region" description="Helical" evidence="11">
    <location>
        <begin position="353"/>
        <end position="374"/>
    </location>
</feature>
<dbReference type="EMBL" id="FOXM01000005">
    <property type="protein sequence ID" value="SFP77229.1"/>
    <property type="molecule type" value="Genomic_DNA"/>
</dbReference>
<dbReference type="Gene3D" id="3.30.450.20">
    <property type="entry name" value="PAS domain"/>
    <property type="match status" value="2"/>
</dbReference>
<accession>A0A1I5T2H2</accession>
<protein>
    <recommendedName>
        <fullName evidence="4">cyclic-guanylate-specific phosphodiesterase</fullName>
        <ecNumber evidence="4">3.1.4.52</ecNumber>
    </recommendedName>
</protein>
<evidence type="ECO:0000256" key="1">
    <source>
        <dbReference type="ARBA" id="ARBA00001946"/>
    </source>
</evidence>
<dbReference type="PROSITE" id="PS50887">
    <property type="entry name" value="GGDEF"/>
    <property type="match status" value="1"/>
</dbReference>
<evidence type="ECO:0000256" key="3">
    <source>
        <dbReference type="ARBA" id="ARBA00004651"/>
    </source>
</evidence>
<dbReference type="Proteomes" id="UP000243084">
    <property type="component" value="Unassembled WGS sequence"/>
</dbReference>
<dbReference type="InterPro" id="IPR035919">
    <property type="entry name" value="EAL_sf"/>
</dbReference>
<dbReference type="CDD" id="cd01948">
    <property type="entry name" value="EAL"/>
    <property type="match status" value="1"/>
</dbReference>
<evidence type="ECO:0000256" key="4">
    <source>
        <dbReference type="ARBA" id="ARBA00012282"/>
    </source>
</evidence>
<keyword evidence="6" id="KW-0973">c-di-GMP</keyword>
<evidence type="ECO:0000256" key="5">
    <source>
        <dbReference type="ARBA" id="ARBA00022475"/>
    </source>
</evidence>
<dbReference type="PANTHER" id="PTHR44757:SF2">
    <property type="entry name" value="BIOFILM ARCHITECTURE MAINTENANCE PROTEIN MBAA"/>
    <property type="match status" value="1"/>
</dbReference>
<comment type="catalytic activity">
    <reaction evidence="10">
        <text>3',3'-c-di-GMP + H2O = 5'-phosphoguanylyl(3'-&gt;5')guanosine + H(+)</text>
        <dbReference type="Rhea" id="RHEA:24902"/>
        <dbReference type="ChEBI" id="CHEBI:15377"/>
        <dbReference type="ChEBI" id="CHEBI:15378"/>
        <dbReference type="ChEBI" id="CHEBI:58754"/>
        <dbReference type="ChEBI" id="CHEBI:58805"/>
        <dbReference type="EC" id="3.1.4.52"/>
    </reaction>
    <physiologicalReaction direction="left-to-right" evidence="10">
        <dbReference type="Rhea" id="RHEA:24903"/>
    </physiologicalReaction>
</comment>
<dbReference type="PROSITE" id="PS50883">
    <property type="entry name" value="EAL"/>
    <property type="match status" value="1"/>
</dbReference>
<sequence>MAMTESNLLRLQLFGMLALVFVLTLALGGYFTLQQMRSFRADSAALEAAAQREQEAMLESSLTTLHDQIDHLRRSTEAVLKHDVSQQVDHALQIADALYQREKGHRPEREIRRLIVETLRPLRFFGGSGYFFIDDLAGNCVLLPINPEREGQSLLDNRDADGRYIMRELLAAADNPQRRGFARYRWYAPDSPGAMAEKIAYVRVFEPFGWLIGSGEYLSKIEQLLQQQALRQLRATRIGRNGYVAVIHRDGRVLLSPSNPAAEGRRVDELPAAEQAVIRTILETSRNGGGFTRYHWRSLVEPQLSSKLSLVSNLDEWDWILVSGVYLDELEDSLAQRQLSLEQNLHADLKTTALALLLVMALALMLAVGLSRWLSHRFARYQQDIDAGHERLRAWAESDPLTQLPNRTRLRSRLDEAVARARQHGQQLALLFIDLDRFKNINDSLGHAVGDELLVQVAQRISAALRASDTVSRLGGDEFVVLLENLGHADQAVQVANKLLQATSGQYSVVGHELAITLSIGIAVCPADGEDAETLLKNADTAMYHAKSAGRNNFQFFAAAMNKRVCEHLELENRLRQALARDELSLHYQPQYDLASGRLSGCEALMRWHNPVLGQVPPDKFIPIAEDSGLIVALGEWALGEACRQVMAWHAAGLPLLPVAVNVSAVQFRHADLAGQVARALRRSGLPAQLLELELTESVLAENLEQIGATLQRLKRLGVRLAMDDFGTGYSSLSYLKHFKLDTLKIDRSFVSDLPNGDDYAALTIAIIGMAHSLGMTCIAEGIETAAQHDFLRWHGCSHGQGYRLSRPLSAQALGELLQRSTAATAADAAAPRLST</sequence>
<dbReference type="InterPro" id="IPR043128">
    <property type="entry name" value="Rev_trsase/Diguanyl_cyclase"/>
</dbReference>
<evidence type="ECO:0000256" key="7">
    <source>
        <dbReference type="ARBA" id="ARBA00022692"/>
    </source>
</evidence>
<dbReference type="InterPro" id="IPR033480">
    <property type="entry name" value="sCache_2"/>
</dbReference>
<proteinExistence type="predicted"/>
<evidence type="ECO:0000256" key="10">
    <source>
        <dbReference type="ARBA" id="ARBA00051114"/>
    </source>
</evidence>
<evidence type="ECO:0000256" key="8">
    <source>
        <dbReference type="ARBA" id="ARBA00022989"/>
    </source>
</evidence>
<dbReference type="AlphaFoldDB" id="A0A1I5T2H2"/>
<dbReference type="SUPFAM" id="SSF55073">
    <property type="entry name" value="Nucleotide cyclase"/>
    <property type="match status" value="1"/>
</dbReference>
<organism evidence="14 15">
    <name type="scientific">Geopseudomonas sagittaria</name>
    <dbReference type="NCBI Taxonomy" id="1135990"/>
    <lineage>
        <taxon>Bacteria</taxon>
        <taxon>Pseudomonadati</taxon>
        <taxon>Pseudomonadota</taxon>
        <taxon>Gammaproteobacteria</taxon>
        <taxon>Pseudomonadales</taxon>
        <taxon>Pseudomonadaceae</taxon>
        <taxon>Geopseudomonas</taxon>
    </lineage>
</organism>
<dbReference type="SMART" id="SM00052">
    <property type="entry name" value="EAL"/>
    <property type="match status" value="1"/>
</dbReference>
<dbReference type="FunFam" id="3.20.20.450:FF:000001">
    <property type="entry name" value="Cyclic di-GMP phosphodiesterase yahA"/>
    <property type="match status" value="1"/>
</dbReference>
<name>A0A1I5T2H2_9GAMM</name>